<dbReference type="AlphaFoldDB" id="A0A4Y2DPP8"/>
<evidence type="ECO:0000313" key="1">
    <source>
        <dbReference type="EMBL" id="GBM18006.1"/>
    </source>
</evidence>
<reference evidence="1 2" key="1">
    <citation type="journal article" date="2019" name="Sci. Rep.">
        <title>Orb-weaving spider Araneus ventricosus genome elucidates the spidroin gene catalogue.</title>
        <authorList>
            <person name="Kono N."/>
            <person name="Nakamura H."/>
            <person name="Ohtoshi R."/>
            <person name="Moran D.A.P."/>
            <person name="Shinohara A."/>
            <person name="Yoshida Y."/>
            <person name="Fujiwara M."/>
            <person name="Mori M."/>
            <person name="Tomita M."/>
            <person name="Arakawa K."/>
        </authorList>
    </citation>
    <scope>NUCLEOTIDE SEQUENCE [LARGE SCALE GENOMIC DNA]</scope>
</reference>
<evidence type="ECO:0000313" key="2">
    <source>
        <dbReference type="Proteomes" id="UP000499080"/>
    </source>
</evidence>
<gene>
    <name evidence="1" type="ORF">AVEN_238399_1</name>
</gene>
<keyword evidence="2" id="KW-1185">Reference proteome</keyword>
<name>A0A4Y2DPP8_ARAVE</name>
<dbReference type="EMBL" id="BGPR01000397">
    <property type="protein sequence ID" value="GBM18006.1"/>
    <property type="molecule type" value="Genomic_DNA"/>
</dbReference>
<proteinExistence type="predicted"/>
<sequence>MLLQPNIVVGREKKEKNMEILQKGVSTPQTFLSLVYMRTLLRNLNIRTVHLTQRSQASELSLLVFSTLLLRYLFYTSELLDAAPHFDIVVPFHQSIIHPIEIHFLCFGESSESSGKA</sequence>
<accession>A0A4Y2DPP8</accession>
<comment type="caution">
    <text evidence="1">The sequence shown here is derived from an EMBL/GenBank/DDBJ whole genome shotgun (WGS) entry which is preliminary data.</text>
</comment>
<dbReference type="Proteomes" id="UP000499080">
    <property type="component" value="Unassembled WGS sequence"/>
</dbReference>
<organism evidence="1 2">
    <name type="scientific">Araneus ventricosus</name>
    <name type="common">Orbweaver spider</name>
    <name type="synonym">Epeira ventricosa</name>
    <dbReference type="NCBI Taxonomy" id="182803"/>
    <lineage>
        <taxon>Eukaryota</taxon>
        <taxon>Metazoa</taxon>
        <taxon>Ecdysozoa</taxon>
        <taxon>Arthropoda</taxon>
        <taxon>Chelicerata</taxon>
        <taxon>Arachnida</taxon>
        <taxon>Araneae</taxon>
        <taxon>Araneomorphae</taxon>
        <taxon>Entelegynae</taxon>
        <taxon>Araneoidea</taxon>
        <taxon>Araneidae</taxon>
        <taxon>Araneus</taxon>
    </lineage>
</organism>
<protein>
    <submittedName>
        <fullName evidence="1">Uncharacterized protein</fullName>
    </submittedName>
</protein>